<dbReference type="GO" id="GO:0005524">
    <property type="term" value="F:ATP binding"/>
    <property type="evidence" value="ECO:0007669"/>
    <property type="project" value="UniProtKB-KW"/>
</dbReference>
<keyword evidence="2" id="KW-0067">ATP-binding</keyword>
<dbReference type="PROSITE" id="PS00675">
    <property type="entry name" value="SIGMA54_INTERACT_1"/>
    <property type="match status" value="1"/>
</dbReference>
<dbReference type="InterPro" id="IPR002078">
    <property type="entry name" value="Sigma_54_int"/>
</dbReference>
<keyword evidence="1" id="KW-0547">Nucleotide-binding</keyword>
<dbReference type="InterPro" id="IPR029016">
    <property type="entry name" value="GAF-like_dom_sf"/>
</dbReference>
<evidence type="ECO:0000259" key="7">
    <source>
        <dbReference type="PROSITE" id="PS50045"/>
    </source>
</evidence>
<dbReference type="Gene3D" id="3.40.50.300">
    <property type="entry name" value="P-loop containing nucleotide triphosphate hydrolases"/>
    <property type="match status" value="1"/>
</dbReference>
<dbReference type="SUPFAM" id="SSF52540">
    <property type="entry name" value="P-loop containing nucleoside triphosphate hydrolases"/>
    <property type="match status" value="1"/>
</dbReference>
<dbReference type="InterPro" id="IPR058031">
    <property type="entry name" value="AAA_lid_NorR"/>
</dbReference>
<organism evidence="8">
    <name type="scientific">Thermodesulfovibrio autotrophicus</name>
    <dbReference type="NCBI Taxonomy" id="3118333"/>
    <lineage>
        <taxon>Bacteria</taxon>
        <taxon>Pseudomonadati</taxon>
        <taxon>Nitrospirota</taxon>
        <taxon>Thermodesulfovibrionia</taxon>
        <taxon>Thermodesulfovibrionales</taxon>
        <taxon>Thermodesulfovibrionaceae</taxon>
        <taxon>Thermodesulfovibrio</taxon>
    </lineage>
</organism>
<dbReference type="GO" id="GO:0043565">
    <property type="term" value="F:sequence-specific DNA binding"/>
    <property type="evidence" value="ECO:0007669"/>
    <property type="project" value="InterPro"/>
</dbReference>
<evidence type="ECO:0000256" key="3">
    <source>
        <dbReference type="ARBA" id="ARBA00023015"/>
    </source>
</evidence>
<sequence>MNKSENIELKALFEVSRVLTSSFDLEKNLYSVLEILSKQLDMRRGSIFIFDKKTEEISIVAAYGLTQEEISRGKYRAGEGIVGKVIETGLPMFIPDIEKEPQFLNKTGSRPDKRGISFLCVPIKIEDEILGVVSADRIYSDEKGEVDDDLRVLSIVASLIAQFLKLWESYKVMEDENMLLRAQLKDRYNFPNLVGQSPSFQSVLKTVMKVAGTDATVLLFGESGTGKELIAKTIHFQSKRAKGPFVAINCAAIPENLLEAELFGSEKGAFTGAVKRIGKFEQANGGTIFLDEVGELPLTLQPKLLRVLQERTVEPLGSSKTVKVDVRLISATNKDLSEQIRKGTFREDLFWRLNVIPIYIPPLRDRKEDIPLLVEHYLKSFCKIYKKSVSIDEEALRMLVSYDWPGNVRELANTIERLVVMTESNKIKLYDLPDTVRGVLKIKSSFSGELKLPTEVEELERIRIMDTLPKFNYNIRKTAHALGLTERQLNYRIKKYGILIKKGVKLNDSDN</sequence>
<keyword evidence="3" id="KW-0805">Transcription regulation</keyword>
<evidence type="ECO:0000256" key="4">
    <source>
        <dbReference type="ARBA" id="ARBA00023125"/>
    </source>
</evidence>
<evidence type="ECO:0000256" key="1">
    <source>
        <dbReference type="ARBA" id="ARBA00022741"/>
    </source>
</evidence>
<reference evidence="8" key="1">
    <citation type="submission" date="2024-01" db="EMBL/GenBank/DDBJ databases">
        <title>The first autotrophic representatives of the genus Thermodesulfovibrio.</title>
        <authorList>
            <person name="Maltseva A.I."/>
            <person name="Elcheninov A.G."/>
            <person name="Kublanov I.V."/>
            <person name="Lebedinsky A.V."/>
            <person name="Frolov E.N."/>
        </authorList>
    </citation>
    <scope>NUCLEOTIDE SEQUENCE</scope>
    <source>
        <strain evidence="8">3907-1M</strain>
    </source>
</reference>
<dbReference type="Pfam" id="PF02954">
    <property type="entry name" value="HTH_8"/>
    <property type="match status" value="1"/>
</dbReference>
<dbReference type="PROSITE" id="PS50045">
    <property type="entry name" value="SIGMA54_INTERACT_4"/>
    <property type="match status" value="1"/>
</dbReference>
<dbReference type="GO" id="GO:0006355">
    <property type="term" value="P:regulation of DNA-templated transcription"/>
    <property type="evidence" value="ECO:0007669"/>
    <property type="project" value="InterPro"/>
</dbReference>
<evidence type="ECO:0000313" key="8">
    <source>
        <dbReference type="EMBL" id="XCH46314.1"/>
    </source>
</evidence>
<keyword evidence="5" id="KW-0010">Activator</keyword>
<dbReference type="PANTHER" id="PTHR32071">
    <property type="entry name" value="TRANSCRIPTIONAL REGULATORY PROTEIN"/>
    <property type="match status" value="1"/>
</dbReference>
<dbReference type="EMBL" id="CP144373">
    <property type="protein sequence ID" value="XCH46314.1"/>
    <property type="molecule type" value="Genomic_DNA"/>
</dbReference>
<dbReference type="FunFam" id="1.10.8.60:FF:000014">
    <property type="entry name" value="DNA-binding transcriptional regulator NtrC"/>
    <property type="match status" value="1"/>
</dbReference>
<dbReference type="Pfam" id="PF00158">
    <property type="entry name" value="Sigma54_activat"/>
    <property type="match status" value="1"/>
</dbReference>
<dbReference type="InterPro" id="IPR003018">
    <property type="entry name" value="GAF"/>
</dbReference>
<dbReference type="FunFam" id="3.40.50.300:FF:000006">
    <property type="entry name" value="DNA-binding transcriptional regulator NtrC"/>
    <property type="match status" value="1"/>
</dbReference>
<dbReference type="InterPro" id="IPR027417">
    <property type="entry name" value="P-loop_NTPase"/>
</dbReference>
<dbReference type="InterPro" id="IPR002197">
    <property type="entry name" value="HTH_Fis"/>
</dbReference>
<dbReference type="PRINTS" id="PR01590">
    <property type="entry name" value="HTHFIS"/>
</dbReference>
<name>A0AAU8GV85_9BACT</name>
<dbReference type="CDD" id="cd00009">
    <property type="entry name" value="AAA"/>
    <property type="match status" value="1"/>
</dbReference>
<dbReference type="PROSITE" id="PS00676">
    <property type="entry name" value="SIGMA54_INTERACT_2"/>
    <property type="match status" value="1"/>
</dbReference>
<dbReference type="SUPFAM" id="SSF46689">
    <property type="entry name" value="Homeodomain-like"/>
    <property type="match status" value="1"/>
</dbReference>
<evidence type="ECO:0000256" key="2">
    <source>
        <dbReference type="ARBA" id="ARBA00022840"/>
    </source>
</evidence>
<dbReference type="InterPro" id="IPR009057">
    <property type="entry name" value="Homeodomain-like_sf"/>
</dbReference>
<proteinExistence type="predicted"/>
<dbReference type="Pfam" id="PF25601">
    <property type="entry name" value="AAA_lid_14"/>
    <property type="match status" value="1"/>
</dbReference>
<dbReference type="Pfam" id="PF01590">
    <property type="entry name" value="GAF"/>
    <property type="match status" value="1"/>
</dbReference>
<dbReference type="KEGG" id="taut:V4D30_08185"/>
<gene>
    <name evidence="8" type="ORF">V4D30_08185</name>
</gene>
<keyword evidence="6" id="KW-0804">Transcription</keyword>
<dbReference type="RefSeq" id="WP_353683852.1">
    <property type="nucleotide sequence ID" value="NZ_CP144373.1"/>
</dbReference>
<evidence type="ECO:0000256" key="5">
    <source>
        <dbReference type="ARBA" id="ARBA00023159"/>
    </source>
</evidence>
<dbReference type="SUPFAM" id="SSF55781">
    <property type="entry name" value="GAF domain-like"/>
    <property type="match status" value="1"/>
</dbReference>
<keyword evidence="4" id="KW-0238">DNA-binding</keyword>
<dbReference type="SMART" id="SM00065">
    <property type="entry name" value="GAF"/>
    <property type="match status" value="1"/>
</dbReference>
<protein>
    <submittedName>
        <fullName evidence="8">Sigma 54-interacting transcriptional regulator</fullName>
    </submittedName>
</protein>
<dbReference type="AlphaFoldDB" id="A0AAU8GV85"/>
<dbReference type="Gene3D" id="1.10.8.60">
    <property type="match status" value="1"/>
</dbReference>
<dbReference type="InterPro" id="IPR025662">
    <property type="entry name" value="Sigma_54_int_dom_ATP-bd_1"/>
</dbReference>
<dbReference type="Gene3D" id="1.10.10.60">
    <property type="entry name" value="Homeodomain-like"/>
    <property type="match status" value="1"/>
</dbReference>
<dbReference type="SMART" id="SM00382">
    <property type="entry name" value="AAA"/>
    <property type="match status" value="1"/>
</dbReference>
<dbReference type="InterPro" id="IPR003593">
    <property type="entry name" value="AAA+_ATPase"/>
</dbReference>
<dbReference type="InterPro" id="IPR025944">
    <property type="entry name" value="Sigma_54_int_dom_CS"/>
</dbReference>
<evidence type="ECO:0000256" key="6">
    <source>
        <dbReference type="ARBA" id="ARBA00023163"/>
    </source>
</evidence>
<accession>A0AAU8GV85</accession>
<dbReference type="PANTHER" id="PTHR32071:SF57">
    <property type="entry name" value="C4-DICARBOXYLATE TRANSPORT TRANSCRIPTIONAL REGULATORY PROTEIN DCTD"/>
    <property type="match status" value="1"/>
</dbReference>
<dbReference type="InterPro" id="IPR025943">
    <property type="entry name" value="Sigma_54_int_dom_ATP-bd_2"/>
</dbReference>
<dbReference type="Gene3D" id="3.30.450.40">
    <property type="match status" value="1"/>
</dbReference>
<feature type="domain" description="Sigma-54 factor interaction" evidence="7">
    <location>
        <begin position="193"/>
        <end position="420"/>
    </location>
</feature>
<dbReference type="PROSITE" id="PS00688">
    <property type="entry name" value="SIGMA54_INTERACT_3"/>
    <property type="match status" value="1"/>
</dbReference>